<evidence type="ECO:0008006" key="4">
    <source>
        <dbReference type="Google" id="ProtNLM"/>
    </source>
</evidence>
<feature type="transmembrane region" description="Helical" evidence="1">
    <location>
        <begin position="20"/>
        <end position="44"/>
    </location>
</feature>
<keyword evidence="1" id="KW-1133">Transmembrane helix</keyword>
<accession>A0A8S0TD69</accession>
<sequence length="90" mass="9608">MPHRRQCSMAPTPKTSGLLFILCGFEVVAVKGLRFFYWVVVVVWYGEDGDGDRGPLFSLVMVVGLLLEIGSGGGDFVGGDVVVVVVAMMG</sequence>
<reference evidence="2 3" key="1">
    <citation type="submission" date="2019-12" db="EMBL/GenBank/DDBJ databases">
        <authorList>
            <person name="Alioto T."/>
            <person name="Alioto T."/>
            <person name="Gomez Garrido J."/>
        </authorList>
    </citation>
    <scope>NUCLEOTIDE SEQUENCE [LARGE SCALE GENOMIC DNA]</scope>
</reference>
<keyword evidence="1" id="KW-0812">Transmembrane</keyword>
<gene>
    <name evidence="2" type="ORF">OLEA9_A068826</name>
</gene>
<proteinExistence type="predicted"/>
<dbReference type="EMBL" id="CACTIH010005780">
    <property type="protein sequence ID" value="CAA3001761.1"/>
    <property type="molecule type" value="Genomic_DNA"/>
</dbReference>
<name>A0A8S0TD69_OLEEU</name>
<organism evidence="2 3">
    <name type="scientific">Olea europaea subsp. europaea</name>
    <dbReference type="NCBI Taxonomy" id="158383"/>
    <lineage>
        <taxon>Eukaryota</taxon>
        <taxon>Viridiplantae</taxon>
        <taxon>Streptophyta</taxon>
        <taxon>Embryophyta</taxon>
        <taxon>Tracheophyta</taxon>
        <taxon>Spermatophyta</taxon>
        <taxon>Magnoliopsida</taxon>
        <taxon>eudicotyledons</taxon>
        <taxon>Gunneridae</taxon>
        <taxon>Pentapetalae</taxon>
        <taxon>asterids</taxon>
        <taxon>lamiids</taxon>
        <taxon>Lamiales</taxon>
        <taxon>Oleaceae</taxon>
        <taxon>Oleeae</taxon>
        <taxon>Olea</taxon>
    </lineage>
</organism>
<dbReference type="Proteomes" id="UP000594638">
    <property type="component" value="Unassembled WGS sequence"/>
</dbReference>
<dbReference type="Gramene" id="OE9A068826T1">
    <property type="protein sequence ID" value="OE9A068826C1"/>
    <property type="gene ID" value="OE9A068826"/>
</dbReference>
<feature type="transmembrane region" description="Helical" evidence="1">
    <location>
        <begin position="56"/>
        <end position="89"/>
    </location>
</feature>
<comment type="caution">
    <text evidence="2">The sequence shown here is derived from an EMBL/GenBank/DDBJ whole genome shotgun (WGS) entry which is preliminary data.</text>
</comment>
<keyword evidence="3" id="KW-1185">Reference proteome</keyword>
<evidence type="ECO:0000256" key="1">
    <source>
        <dbReference type="SAM" id="Phobius"/>
    </source>
</evidence>
<keyword evidence="1" id="KW-0472">Membrane</keyword>
<evidence type="ECO:0000313" key="3">
    <source>
        <dbReference type="Proteomes" id="UP000594638"/>
    </source>
</evidence>
<dbReference type="AlphaFoldDB" id="A0A8S0TD69"/>
<protein>
    <recommendedName>
        <fullName evidence="4">Transmembrane protein</fullName>
    </recommendedName>
</protein>
<evidence type="ECO:0000313" key="2">
    <source>
        <dbReference type="EMBL" id="CAA3001761.1"/>
    </source>
</evidence>